<protein>
    <recommendedName>
        <fullName evidence="4">DUF4398 domain-containing protein</fullName>
    </recommendedName>
</protein>
<feature type="chain" id="PRO_5023098918" description="DUF4398 domain-containing protein" evidence="1">
    <location>
        <begin position="20"/>
        <end position="119"/>
    </location>
</feature>
<keyword evidence="2" id="KW-0614">Plasmid</keyword>
<organism evidence="2 3">
    <name type="scientific">Qingshengfaniella alkalisoli</name>
    <dbReference type="NCBI Taxonomy" id="2599296"/>
    <lineage>
        <taxon>Bacteria</taxon>
        <taxon>Pseudomonadati</taxon>
        <taxon>Pseudomonadota</taxon>
        <taxon>Alphaproteobacteria</taxon>
        <taxon>Rhodobacterales</taxon>
        <taxon>Paracoccaceae</taxon>
        <taxon>Qingshengfaniella</taxon>
    </lineage>
</organism>
<evidence type="ECO:0000313" key="3">
    <source>
        <dbReference type="Proteomes" id="UP000318483"/>
    </source>
</evidence>
<dbReference type="PROSITE" id="PS51257">
    <property type="entry name" value="PROKAR_LIPOPROTEIN"/>
    <property type="match status" value="1"/>
</dbReference>
<dbReference type="KEGG" id="lit:FPZ52_15425"/>
<keyword evidence="1" id="KW-0732">Signal</keyword>
<dbReference type="AlphaFoldDB" id="A0A5B8J1Q0"/>
<evidence type="ECO:0000313" key="2">
    <source>
        <dbReference type="EMBL" id="QDY71101.1"/>
    </source>
</evidence>
<dbReference type="EMBL" id="CP042264">
    <property type="protein sequence ID" value="QDY71101.1"/>
    <property type="molecule type" value="Genomic_DNA"/>
</dbReference>
<dbReference type="Proteomes" id="UP000318483">
    <property type="component" value="Plasmid unnamed3"/>
</dbReference>
<accession>A0A5B8J1Q0</accession>
<geneLocation type="plasmid" evidence="2 3">
    <name>unnamed3</name>
</geneLocation>
<name>A0A5B8J1Q0_9RHOB</name>
<keyword evidence="3" id="KW-1185">Reference proteome</keyword>
<feature type="signal peptide" evidence="1">
    <location>
        <begin position="1"/>
        <end position="19"/>
    </location>
</feature>
<proteinExistence type="predicted"/>
<dbReference type="RefSeq" id="WP_146366517.1">
    <property type="nucleotide sequence ID" value="NZ_CP042264.1"/>
</dbReference>
<dbReference type="OrthoDB" id="7874532at2"/>
<evidence type="ECO:0000256" key="1">
    <source>
        <dbReference type="SAM" id="SignalP"/>
    </source>
</evidence>
<evidence type="ECO:0008006" key="4">
    <source>
        <dbReference type="Google" id="ProtNLM"/>
    </source>
</evidence>
<sequence>MRIAYVLTLFVPLVTGCYATNDTSDQIATETSWGTTPAEEFKSPEIVRMEDEWAQAKQEVATERDNTVASGQAIDPQVNEDISEVLDRDTSAPNAELRLQRLQDAVTDARRLAELVRAG</sequence>
<gene>
    <name evidence="2" type="ORF">FPZ52_15425</name>
</gene>
<reference evidence="2 3" key="1">
    <citation type="submission" date="2019-07" db="EMBL/GenBank/DDBJ databases">
        <title>Litoreibacter alkalisoli sp. nov., isolated from saline-alkaline soil.</title>
        <authorList>
            <person name="Wang S."/>
            <person name="Xu L."/>
            <person name="Xing Y.-T."/>
            <person name="Sun J.-Q."/>
        </authorList>
    </citation>
    <scope>NUCLEOTIDE SEQUENCE [LARGE SCALE GENOMIC DNA]</scope>
    <source>
        <strain evidence="2 3">LN3S51</strain>
        <plasmid evidence="2 3">unnamed3</plasmid>
    </source>
</reference>